<comment type="caution">
    <text evidence="1">The sequence shown here is derived from an EMBL/GenBank/DDBJ whole genome shotgun (WGS) entry which is preliminary data.</text>
</comment>
<name>A0ABD3U988_9LAMI</name>
<protein>
    <submittedName>
        <fullName evidence="1">Uncharacterized protein</fullName>
    </submittedName>
</protein>
<organism evidence="1 2">
    <name type="scientific">Penstemon smallii</name>
    <dbReference type="NCBI Taxonomy" id="265156"/>
    <lineage>
        <taxon>Eukaryota</taxon>
        <taxon>Viridiplantae</taxon>
        <taxon>Streptophyta</taxon>
        <taxon>Embryophyta</taxon>
        <taxon>Tracheophyta</taxon>
        <taxon>Spermatophyta</taxon>
        <taxon>Magnoliopsida</taxon>
        <taxon>eudicotyledons</taxon>
        <taxon>Gunneridae</taxon>
        <taxon>Pentapetalae</taxon>
        <taxon>asterids</taxon>
        <taxon>lamiids</taxon>
        <taxon>Lamiales</taxon>
        <taxon>Plantaginaceae</taxon>
        <taxon>Cheloneae</taxon>
        <taxon>Penstemon</taxon>
    </lineage>
</organism>
<dbReference type="Proteomes" id="UP001634393">
    <property type="component" value="Unassembled WGS sequence"/>
</dbReference>
<dbReference type="EMBL" id="JBJXBP010000002">
    <property type="protein sequence ID" value="KAL3846006.1"/>
    <property type="molecule type" value="Genomic_DNA"/>
</dbReference>
<keyword evidence="2" id="KW-1185">Reference proteome</keyword>
<gene>
    <name evidence="1" type="ORF">ACJIZ3_003409</name>
</gene>
<proteinExistence type="predicted"/>
<accession>A0ABD3U988</accession>
<reference evidence="1 2" key="1">
    <citation type="submission" date="2024-12" db="EMBL/GenBank/DDBJ databases">
        <title>The unique morphological basis and parallel evolutionary history of personate flowers in Penstemon.</title>
        <authorList>
            <person name="Depatie T.H."/>
            <person name="Wessinger C.A."/>
        </authorList>
    </citation>
    <scope>NUCLEOTIDE SEQUENCE [LARGE SCALE GENOMIC DNA]</scope>
    <source>
        <strain evidence="1">WTNN_2</strain>
        <tissue evidence="1">Leaf</tissue>
    </source>
</reference>
<evidence type="ECO:0000313" key="2">
    <source>
        <dbReference type="Proteomes" id="UP001634393"/>
    </source>
</evidence>
<sequence>MLVESTRNQQHYSPWNPNNLYYNQRPRCWNTKHVVGRMGPEGIRGCTFFVGTYKQRRPGRCHS</sequence>
<evidence type="ECO:0000313" key="1">
    <source>
        <dbReference type="EMBL" id="KAL3846006.1"/>
    </source>
</evidence>
<dbReference type="AlphaFoldDB" id="A0ABD3U988"/>